<accession>A0ABM8IJJ7</accession>
<reference evidence="1" key="1">
    <citation type="journal article" date="2024" name="Int. J. Syst. Evol. Microbiol.">
        <title>Turicibacter faecis sp. nov., isolated from faeces of heart failure mouse model.</title>
        <authorList>
            <person name="Imamura Y."/>
            <person name="Motooka D."/>
            <person name="Nakajima Y."/>
            <person name="Ito S."/>
            <person name="Kitakaze M."/>
            <person name="Iida T."/>
            <person name="Nakamura S."/>
        </authorList>
    </citation>
    <scope>NUCLEOTIDE SEQUENCE</scope>
    <source>
        <strain evidence="1">TC023</strain>
    </source>
</reference>
<proteinExistence type="predicted"/>
<evidence type="ECO:0008006" key="3">
    <source>
        <dbReference type="Google" id="ProtNLM"/>
    </source>
</evidence>
<protein>
    <recommendedName>
        <fullName evidence="3">Tyrosine specific protein phosphatases domain-containing protein</fullName>
    </recommendedName>
</protein>
<dbReference type="EMBL" id="AP028127">
    <property type="protein sequence ID" value="BEH91431.1"/>
    <property type="molecule type" value="Genomic_DNA"/>
</dbReference>
<dbReference type="InterPro" id="IPR016130">
    <property type="entry name" value="Tyr_Pase_AS"/>
</dbReference>
<evidence type="ECO:0000313" key="2">
    <source>
        <dbReference type="Proteomes" id="UP001432099"/>
    </source>
</evidence>
<dbReference type="Gene3D" id="3.90.190.10">
    <property type="entry name" value="Protein tyrosine phosphatase superfamily"/>
    <property type="match status" value="1"/>
</dbReference>
<dbReference type="PROSITE" id="PS00383">
    <property type="entry name" value="TYR_PHOSPHATASE_1"/>
    <property type="match status" value="1"/>
</dbReference>
<evidence type="ECO:0000313" key="1">
    <source>
        <dbReference type="EMBL" id="BEH91431.1"/>
    </source>
</evidence>
<name>A0ABM8IJJ7_9FIRM</name>
<dbReference type="RefSeq" id="WP_161831596.1">
    <property type="nucleotide sequence ID" value="NZ_AP028127.1"/>
</dbReference>
<dbReference type="SUPFAM" id="SSF52799">
    <property type="entry name" value="(Phosphotyrosine protein) phosphatases II"/>
    <property type="match status" value="1"/>
</dbReference>
<dbReference type="InterPro" id="IPR029021">
    <property type="entry name" value="Prot-tyrosine_phosphatase-like"/>
</dbReference>
<gene>
    <name evidence="1" type="ORF">T23_15330</name>
</gene>
<keyword evidence="2" id="KW-1185">Reference proteome</keyword>
<organism evidence="1 2">
    <name type="scientific">Turicibacter faecis</name>
    <dbReference type="NCBI Taxonomy" id="2963365"/>
    <lineage>
        <taxon>Bacteria</taxon>
        <taxon>Bacillati</taxon>
        <taxon>Bacillota</taxon>
        <taxon>Erysipelotrichia</taxon>
        <taxon>Erysipelotrichales</taxon>
        <taxon>Turicibacteraceae</taxon>
        <taxon>Turicibacter</taxon>
    </lineage>
</organism>
<sequence>MEIKIMSQKEAEEWSYNQWMEVTLLVSILGTHAPTPNFYRNPRIIDMISVSFDDIHEVHGDQTLLSEEDCLRIGEFILNHFDQVETIVIHCSTGESRSAAIAFAVCRLLGLDDRWIFESPKYSPNTYCVKKLNRVLELGLSEEEIVSRFEYKKRH</sequence>
<dbReference type="Proteomes" id="UP001432099">
    <property type="component" value="Chromosome"/>
</dbReference>